<comment type="caution">
    <text evidence="2">The sequence shown here is derived from an EMBL/GenBank/DDBJ whole genome shotgun (WGS) entry which is preliminary data.</text>
</comment>
<protein>
    <submittedName>
        <fullName evidence="2">Uncharacterized protein</fullName>
    </submittedName>
</protein>
<dbReference type="AlphaFoldDB" id="A0A8X7BRA4"/>
<sequence length="70" mass="7980">MDEEGDITSVHRPRTKRNSSNPHPQSGGVVGTCITLFKYPFEGFACTWRVLISVRVDWRIIKNGFTVDQK</sequence>
<proteinExistence type="predicted"/>
<evidence type="ECO:0000313" key="2">
    <source>
        <dbReference type="EMBL" id="GFY39319.1"/>
    </source>
</evidence>
<evidence type="ECO:0000256" key="1">
    <source>
        <dbReference type="SAM" id="MobiDB-lite"/>
    </source>
</evidence>
<feature type="region of interest" description="Disordered" evidence="1">
    <location>
        <begin position="1"/>
        <end position="29"/>
    </location>
</feature>
<dbReference type="EMBL" id="BMAV01001329">
    <property type="protein sequence ID" value="GFY39319.1"/>
    <property type="molecule type" value="Genomic_DNA"/>
</dbReference>
<organism evidence="2 3">
    <name type="scientific">Trichonephila inaurata madagascariensis</name>
    <dbReference type="NCBI Taxonomy" id="2747483"/>
    <lineage>
        <taxon>Eukaryota</taxon>
        <taxon>Metazoa</taxon>
        <taxon>Ecdysozoa</taxon>
        <taxon>Arthropoda</taxon>
        <taxon>Chelicerata</taxon>
        <taxon>Arachnida</taxon>
        <taxon>Araneae</taxon>
        <taxon>Araneomorphae</taxon>
        <taxon>Entelegynae</taxon>
        <taxon>Araneoidea</taxon>
        <taxon>Nephilidae</taxon>
        <taxon>Trichonephila</taxon>
        <taxon>Trichonephila inaurata</taxon>
    </lineage>
</organism>
<evidence type="ECO:0000313" key="3">
    <source>
        <dbReference type="Proteomes" id="UP000886998"/>
    </source>
</evidence>
<accession>A0A8X7BRA4</accession>
<keyword evidence="3" id="KW-1185">Reference proteome</keyword>
<dbReference type="Proteomes" id="UP000886998">
    <property type="component" value="Unassembled WGS sequence"/>
</dbReference>
<name>A0A8X7BRA4_9ARAC</name>
<gene>
    <name evidence="2" type="ORF">TNIN_130981</name>
</gene>
<reference evidence="2" key="1">
    <citation type="submission" date="2020-08" db="EMBL/GenBank/DDBJ databases">
        <title>Multicomponent nature underlies the extraordinary mechanical properties of spider dragline silk.</title>
        <authorList>
            <person name="Kono N."/>
            <person name="Nakamura H."/>
            <person name="Mori M."/>
            <person name="Yoshida Y."/>
            <person name="Ohtoshi R."/>
            <person name="Malay A.D."/>
            <person name="Moran D.A.P."/>
            <person name="Tomita M."/>
            <person name="Numata K."/>
            <person name="Arakawa K."/>
        </authorList>
    </citation>
    <scope>NUCLEOTIDE SEQUENCE</scope>
</reference>